<evidence type="ECO:0000313" key="3">
    <source>
        <dbReference type="EMBL" id="CEG56464.1"/>
    </source>
</evidence>
<proteinExistence type="predicted"/>
<dbReference type="OrthoDB" id="5647340at2"/>
<evidence type="ECO:0000256" key="1">
    <source>
        <dbReference type="SAM" id="MobiDB-lite"/>
    </source>
</evidence>
<name>A0A098G396_9GAMM</name>
<evidence type="ECO:0000313" key="4">
    <source>
        <dbReference type="Proteomes" id="UP000032430"/>
    </source>
</evidence>
<dbReference type="AlphaFoldDB" id="A0A098G396"/>
<dbReference type="KEGG" id="lfa:LFA_1025"/>
<dbReference type="Proteomes" id="UP000032430">
    <property type="component" value="Chromosome I"/>
</dbReference>
<dbReference type="RefSeq" id="WP_045095123.1">
    <property type="nucleotide sequence ID" value="NZ_LN614827.1"/>
</dbReference>
<dbReference type="EMBL" id="LN614827">
    <property type="protein sequence ID" value="CEG56464.1"/>
    <property type="molecule type" value="Genomic_DNA"/>
</dbReference>
<dbReference type="InterPro" id="IPR021014">
    <property type="entry name" value="SidE_PDE"/>
</dbReference>
<feature type="compositionally biased region" description="Polar residues" evidence="1">
    <location>
        <begin position="45"/>
        <end position="55"/>
    </location>
</feature>
<evidence type="ECO:0000259" key="2">
    <source>
        <dbReference type="Pfam" id="PF12252"/>
    </source>
</evidence>
<dbReference type="Pfam" id="PF12252">
    <property type="entry name" value="SidE_PDE"/>
    <property type="match status" value="1"/>
</dbReference>
<feature type="region of interest" description="Disordered" evidence="1">
    <location>
        <begin position="1"/>
        <end position="56"/>
    </location>
</feature>
<protein>
    <recommendedName>
        <fullName evidence="2">SidE PDE domain-containing protein</fullName>
    </recommendedName>
</protein>
<reference evidence="4" key="1">
    <citation type="submission" date="2014-09" db="EMBL/GenBank/DDBJ databases">
        <authorList>
            <person name="Gomez-Valero L."/>
        </authorList>
    </citation>
    <scope>NUCLEOTIDE SEQUENCE [LARGE SCALE GENOMIC DNA]</scope>
    <source>
        <strain evidence="4">ATCC700992</strain>
    </source>
</reference>
<sequence length="1136" mass="131234">MPKTSNNFTLLRGLGAPSGTPKDRQKRKKHKTNSGYELHKPLNSPHGNLSRSTSLADHKTPAFSAAGYILSPQLSKFSEISSSDSNSGRGKKEHLHFTARLPAEEAKEQLTQLAEQGPQRITYTYRGYGKFYKQERALEHSETLYDIAQEDITGVYFFPEPNFYNMDTLDTEDAKEDDGKNLYSEDLLLYHASLLQAVYLQQEFEIKSGKSIDIYQYSPKDSSLFVKKKQLTHEELLKLWEEIVEHSLEKLEKKNPLLLATLTVEEIKTISVYGTLSNRLTNKILSVDIYYPDELKNQINSLCQKKLVDRLNRLKNDPAIKKAYEDKYLQFNQLPEVQKERHFIEIMRYKKLFNIPLQEKEFTYLIDRIISVFDKQKIREADNDLLKKILEHQNLRIAALKIIYKLYKNNASDPNIESMLSKHLLSLMQEKSDQVHQIVSVCKLAQKLHRSDEEISSYVNNMWNYTQRDITYESIEDLLSLLKWRTEKITFLDFYINLMKEKEYNNIPEYAVLINQVKQDIVRTNPSFQFNATQIATINRVYQSYLHHLERESGFTYIKMLISLYSHKNKELGPMPSEVLEALFTRGIDLALQHPKLLPWYKDKIIKADPYFPPNIPDLLDKAINTMRVASPEKFTSEDVETHLNTLRQIFQPQKVNVANNITDYGAQALIFADNKFLSKKYTEERAGTYFPILYKQNGNTISGLTSHYDCYNGDEAAVYRSNHGLCHTARTQFLVRMVVDFNLKYAAPDIQNHIMAQLDSQGESFIAKLQIAMAFYVSGRESESGFGTEEYDRYRKQSAQNFKDYVHEKNLIPTLFQNEAELETFASCLEHSYLTDDPEQLIKLSAEQKALKVLMYGAHCADLSRIWTPNKIENNTIFDLMKAVPLKDNQEARHAALLIFNEAAKLCKTMGDSVATVYDESKKICVRPEISYDNSYNTHFPKSDLATFFHYSTNPLECIQLLNKQKTELLKSHATEEQALVDTPSIETDLIQKQNKAKKTKYNKHIVVLEILADFKRKIDTIGMEFPKTKQIAENLLEELNDLSLQQMENNKPLTVEIKDTINNKIQNALPYFANDLSWTDYLINLGKSLINALIFIGSLGTKPGFFSLKKSESELAATDLQEQYNDRVFPELKI</sequence>
<organism evidence="3 4">
    <name type="scientific">Legionella fallonii LLAP-10</name>
    <dbReference type="NCBI Taxonomy" id="1212491"/>
    <lineage>
        <taxon>Bacteria</taxon>
        <taxon>Pseudomonadati</taxon>
        <taxon>Pseudomonadota</taxon>
        <taxon>Gammaproteobacteria</taxon>
        <taxon>Legionellales</taxon>
        <taxon>Legionellaceae</taxon>
        <taxon>Legionella</taxon>
    </lineage>
</organism>
<accession>A0A098G396</accession>
<feature type="domain" description="SidE PDE" evidence="2">
    <location>
        <begin position="675"/>
        <end position="915"/>
    </location>
</feature>
<gene>
    <name evidence="3" type="ORF">LFA_1025</name>
</gene>
<keyword evidence="4" id="KW-1185">Reference proteome</keyword>
<dbReference type="HOGENOM" id="CLU_278357_0_0_6"/>